<name>A0AAV7G827_DENCH</name>
<feature type="region of interest" description="Disordered" evidence="1">
    <location>
        <begin position="225"/>
        <end position="247"/>
    </location>
</feature>
<reference evidence="2 3" key="1">
    <citation type="journal article" date="2021" name="Hortic Res">
        <title>Chromosome-scale assembly of the Dendrobium chrysotoxum genome enhances the understanding of orchid evolution.</title>
        <authorList>
            <person name="Zhang Y."/>
            <person name="Zhang G.Q."/>
            <person name="Zhang D."/>
            <person name="Liu X.D."/>
            <person name="Xu X.Y."/>
            <person name="Sun W.H."/>
            <person name="Yu X."/>
            <person name="Zhu X."/>
            <person name="Wang Z.W."/>
            <person name="Zhao X."/>
            <person name="Zhong W.Y."/>
            <person name="Chen H."/>
            <person name="Yin W.L."/>
            <person name="Huang T."/>
            <person name="Niu S.C."/>
            <person name="Liu Z.J."/>
        </authorList>
    </citation>
    <scope>NUCLEOTIDE SEQUENCE [LARGE SCALE GENOMIC DNA]</scope>
    <source>
        <strain evidence="2">Lindl</strain>
    </source>
</reference>
<evidence type="ECO:0000313" key="3">
    <source>
        <dbReference type="Proteomes" id="UP000775213"/>
    </source>
</evidence>
<feature type="compositionally biased region" description="Polar residues" evidence="1">
    <location>
        <begin position="231"/>
        <end position="241"/>
    </location>
</feature>
<dbReference type="AlphaFoldDB" id="A0AAV7G827"/>
<sequence>MFQQSNLCTNYFQIALKLATLQRATDHLKYKNKKLVQNKSTRLGMVEDTVATLLEGKNPRTVAVDIELLPTTDVQLPQAKSPNPTYKENGNIYCFLTSTIRQSPMKDVTRSVKPVDQTAFPPLTSFSSLLSSTLIGSDPCSRFMNSSASRLGLIAGFRLSFPEDFPSPLNDADAASIPGNASGGAGVNAGEAALPPMLASGLNPSPPSPPHRSAIPDLIILHPSEQKNSKTRASGRNQNAQLPFRSRPRFPPFDHSIAFLRRFQFVN</sequence>
<protein>
    <submittedName>
        <fullName evidence="2">Uncharacterized protein</fullName>
    </submittedName>
</protein>
<keyword evidence="3" id="KW-1185">Reference proteome</keyword>
<accession>A0AAV7G827</accession>
<comment type="caution">
    <text evidence="2">The sequence shown here is derived from an EMBL/GenBank/DDBJ whole genome shotgun (WGS) entry which is preliminary data.</text>
</comment>
<proteinExistence type="predicted"/>
<evidence type="ECO:0000256" key="1">
    <source>
        <dbReference type="SAM" id="MobiDB-lite"/>
    </source>
</evidence>
<dbReference type="Proteomes" id="UP000775213">
    <property type="component" value="Unassembled WGS sequence"/>
</dbReference>
<gene>
    <name evidence="2" type="ORF">IEQ34_018951</name>
</gene>
<organism evidence="2 3">
    <name type="scientific">Dendrobium chrysotoxum</name>
    <name type="common">Orchid</name>
    <dbReference type="NCBI Taxonomy" id="161865"/>
    <lineage>
        <taxon>Eukaryota</taxon>
        <taxon>Viridiplantae</taxon>
        <taxon>Streptophyta</taxon>
        <taxon>Embryophyta</taxon>
        <taxon>Tracheophyta</taxon>
        <taxon>Spermatophyta</taxon>
        <taxon>Magnoliopsida</taxon>
        <taxon>Liliopsida</taxon>
        <taxon>Asparagales</taxon>
        <taxon>Orchidaceae</taxon>
        <taxon>Epidendroideae</taxon>
        <taxon>Malaxideae</taxon>
        <taxon>Dendrobiinae</taxon>
        <taxon>Dendrobium</taxon>
    </lineage>
</organism>
<evidence type="ECO:0000313" key="2">
    <source>
        <dbReference type="EMBL" id="KAH0451652.1"/>
    </source>
</evidence>
<dbReference type="EMBL" id="JAGFBR010000017">
    <property type="protein sequence ID" value="KAH0451652.1"/>
    <property type="molecule type" value="Genomic_DNA"/>
</dbReference>